<dbReference type="EMBL" id="NAAD01000012">
    <property type="protein sequence ID" value="ORJ59260.1"/>
    <property type="molecule type" value="Genomic_DNA"/>
</dbReference>
<reference evidence="1 2" key="1">
    <citation type="submission" date="2017-03" db="EMBL/GenBank/DDBJ databases">
        <title>Genome sequence of Geothermobacter sp. EPR-M, Deep-Sea Iron Reducer.</title>
        <authorList>
            <person name="Tully B."/>
            <person name="Savalia P."/>
            <person name="Abuyen K."/>
            <person name="Baughan C."/>
            <person name="Romero E."/>
            <person name="Ronkowski C."/>
            <person name="Torres B."/>
            <person name="Tremblay J."/>
            <person name="Trujillo A."/>
            <person name="Tyler M."/>
            <person name="Perez-Rodriguez I."/>
            <person name="Amend J."/>
        </authorList>
    </citation>
    <scope>NUCLEOTIDE SEQUENCE [LARGE SCALE GENOMIC DNA]</scope>
    <source>
        <strain evidence="1 2">EPR-M</strain>
    </source>
</reference>
<organism evidence="1 2">
    <name type="scientific">Geothermobacter hydrogeniphilus</name>
    <dbReference type="NCBI Taxonomy" id="1969733"/>
    <lineage>
        <taxon>Bacteria</taxon>
        <taxon>Pseudomonadati</taxon>
        <taxon>Thermodesulfobacteriota</taxon>
        <taxon>Desulfuromonadia</taxon>
        <taxon>Desulfuromonadales</taxon>
        <taxon>Geothermobacteraceae</taxon>
        <taxon>Geothermobacter</taxon>
    </lineage>
</organism>
<dbReference type="RefSeq" id="WP_085010690.1">
    <property type="nucleotide sequence ID" value="NZ_NAAD01000012.1"/>
</dbReference>
<dbReference type="STRING" id="1969733.B5V00_10195"/>
<evidence type="ECO:0000313" key="1">
    <source>
        <dbReference type="EMBL" id="ORJ59260.1"/>
    </source>
</evidence>
<gene>
    <name evidence="1" type="ORF">B5V00_10195</name>
</gene>
<proteinExistence type="predicted"/>
<comment type="caution">
    <text evidence="1">The sequence shown here is derived from an EMBL/GenBank/DDBJ whole genome shotgun (WGS) entry which is preliminary data.</text>
</comment>
<dbReference type="Proteomes" id="UP000193136">
    <property type="component" value="Unassembled WGS sequence"/>
</dbReference>
<evidence type="ECO:0000313" key="2">
    <source>
        <dbReference type="Proteomes" id="UP000193136"/>
    </source>
</evidence>
<protein>
    <recommendedName>
        <fullName evidence="3">Nucleotidyl transferase AbiEii toxin, Type IV TA system</fullName>
    </recommendedName>
</protein>
<keyword evidence="2" id="KW-1185">Reference proteome</keyword>
<evidence type="ECO:0008006" key="3">
    <source>
        <dbReference type="Google" id="ProtNLM"/>
    </source>
</evidence>
<sequence>MRNNTYNLLREMITTVARALGEEMLDEVAFVGGCTTGFLLTDEFSREAVRYTDDVDLIINVVGYPKWASFQERLRDKGFKESAEDKVNCRMRLDGLKVDFMPDDERILGYSNRWYSEAFASAQPYRLTEAITIKLLTPPYFIATKLEAYLGRGNDDPQGSHDMEDILNLFDGRDDIVEVIAEEKEAVRSYIARQIDLLLKNNDFDYAVQTAARGDKAREDLIYERLERVRDLE</sequence>
<name>A0A1X0Y269_9BACT</name>
<dbReference type="OrthoDB" id="114489at2"/>
<dbReference type="AlphaFoldDB" id="A0A1X0Y269"/>
<accession>A0A1X0Y269</accession>